<dbReference type="Proteomes" id="UP000621454">
    <property type="component" value="Unassembled WGS sequence"/>
</dbReference>
<dbReference type="AlphaFoldDB" id="A0A916X0S3"/>
<dbReference type="RefSeq" id="WP_188588942.1">
    <property type="nucleotide sequence ID" value="NZ_BMGC01000067.1"/>
</dbReference>
<evidence type="ECO:0000313" key="1">
    <source>
        <dbReference type="EMBL" id="GGB48182.1"/>
    </source>
</evidence>
<reference evidence="1" key="2">
    <citation type="submission" date="2020-09" db="EMBL/GenBank/DDBJ databases">
        <authorList>
            <person name="Sun Q."/>
            <person name="Zhou Y."/>
        </authorList>
    </citation>
    <scope>NUCLEOTIDE SEQUENCE</scope>
    <source>
        <strain evidence="1">CGMCC 1.12827</strain>
    </source>
</reference>
<proteinExistence type="predicted"/>
<sequence length="50" mass="5781">MTDPHREYAEDIPGLDLYPRAVEAWLDTQRAFWRQIRGDDPPQQPAGSTL</sequence>
<comment type="caution">
    <text evidence="1">The sequence shown here is derived from an EMBL/GenBank/DDBJ whole genome shotgun (WGS) entry which is preliminary data.</text>
</comment>
<organism evidence="1 2">
    <name type="scientific">Gordonia jinhuaensis</name>
    <dbReference type="NCBI Taxonomy" id="1517702"/>
    <lineage>
        <taxon>Bacteria</taxon>
        <taxon>Bacillati</taxon>
        <taxon>Actinomycetota</taxon>
        <taxon>Actinomycetes</taxon>
        <taxon>Mycobacteriales</taxon>
        <taxon>Gordoniaceae</taxon>
        <taxon>Gordonia</taxon>
    </lineage>
</organism>
<keyword evidence="2" id="KW-1185">Reference proteome</keyword>
<evidence type="ECO:0000313" key="2">
    <source>
        <dbReference type="Proteomes" id="UP000621454"/>
    </source>
</evidence>
<reference evidence="1" key="1">
    <citation type="journal article" date="2014" name="Int. J. Syst. Evol. Microbiol.">
        <title>Complete genome sequence of Corynebacterium casei LMG S-19264T (=DSM 44701T), isolated from a smear-ripened cheese.</title>
        <authorList>
            <consortium name="US DOE Joint Genome Institute (JGI-PGF)"/>
            <person name="Walter F."/>
            <person name="Albersmeier A."/>
            <person name="Kalinowski J."/>
            <person name="Ruckert C."/>
        </authorList>
    </citation>
    <scope>NUCLEOTIDE SEQUENCE</scope>
    <source>
        <strain evidence="1">CGMCC 1.12827</strain>
    </source>
</reference>
<accession>A0A916X0S3</accession>
<name>A0A916X0S3_9ACTN</name>
<dbReference type="EMBL" id="BMGC01000067">
    <property type="protein sequence ID" value="GGB48182.1"/>
    <property type="molecule type" value="Genomic_DNA"/>
</dbReference>
<protein>
    <submittedName>
        <fullName evidence="1">Uncharacterized protein</fullName>
    </submittedName>
</protein>
<gene>
    <name evidence="1" type="ORF">GCM10011489_39150</name>
</gene>